<dbReference type="EMBL" id="CM027685">
    <property type="protein sequence ID" value="KAG0524976.1"/>
    <property type="molecule type" value="Genomic_DNA"/>
</dbReference>
<evidence type="ECO:0000313" key="2">
    <source>
        <dbReference type="EMBL" id="KAG0524976.1"/>
    </source>
</evidence>
<feature type="region of interest" description="Disordered" evidence="1">
    <location>
        <begin position="109"/>
        <end position="155"/>
    </location>
</feature>
<reference evidence="2" key="2">
    <citation type="submission" date="2020-10" db="EMBL/GenBank/DDBJ databases">
        <authorList>
            <person name="Cooper E.A."/>
            <person name="Brenton Z.W."/>
            <person name="Flinn B.S."/>
            <person name="Jenkins J."/>
            <person name="Shu S."/>
            <person name="Flowers D."/>
            <person name="Luo F."/>
            <person name="Wang Y."/>
            <person name="Xia P."/>
            <person name="Barry K."/>
            <person name="Daum C."/>
            <person name="Lipzen A."/>
            <person name="Yoshinaga Y."/>
            <person name="Schmutz J."/>
            <person name="Saski C."/>
            <person name="Vermerris W."/>
            <person name="Kresovich S."/>
        </authorList>
    </citation>
    <scope>NUCLEOTIDE SEQUENCE</scope>
</reference>
<dbReference type="AlphaFoldDB" id="A0A921QR78"/>
<dbReference type="Proteomes" id="UP000807115">
    <property type="component" value="Chromosome 6"/>
</dbReference>
<evidence type="ECO:0008006" key="4">
    <source>
        <dbReference type="Google" id="ProtNLM"/>
    </source>
</evidence>
<name>A0A921QR78_SORBI</name>
<feature type="compositionally biased region" description="Acidic residues" evidence="1">
    <location>
        <begin position="260"/>
        <end position="276"/>
    </location>
</feature>
<dbReference type="PANTHER" id="PTHR47069">
    <property type="match status" value="1"/>
</dbReference>
<accession>A0A921QR78</accession>
<evidence type="ECO:0000313" key="3">
    <source>
        <dbReference type="Proteomes" id="UP000807115"/>
    </source>
</evidence>
<feature type="compositionally biased region" description="Basic and acidic residues" evidence="1">
    <location>
        <begin position="130"/>
        <end position="140"/>
    </location>
</feature>
<proteinExistence type="predicted"/>
<evidence type="ECO:0000256" key="1">
    <source>
        <dbReference type="SAM" id="MobiDB-lite"/>
    </source>
</evidence>
<organism evidence="2 3">
    <name type="scientific">Sorghum bicolor</name>
    <name type="common">Sorghum</name>
    <name type="synonym">Sorghum vulgare</name>
    <dbReference type="NCBI Taxonomy" id="4558"/>
    <lineage>
        <taxon>Eukaryota</taxon>
        <taxon>Viridiplantae</taxon>
        <taxon>Streptophyta</taxon>
        <taxon>Embryophyta</taxon>
        <taxon>Tracheophyta</taxon>
        <taxon>Spermatophyta</taxon>
        <taxon>Magnoliopsida</taxon>
        <taxon>Liliopsida</taxon>
        <taxon>Poales</taxon>
        <taxon>Poaceae</taxon>
        <taxon>PACMAD clade</taxon>
        <taxon>Panicoideae</taxon>
        <taxon>Andropogonodae</taxon>
        <taxon>Andropogoneae</taxon>
        <taxon>Sorghinae</taxon>
        <taxon>Sorghum</taxon>
    </lineage>
</organism>
<protein>
    <recommendedName>
        <fullName evidence="4">Myb/SANT-like domain-containing protein</fullName>
    </recommendedName>
</protein>
<sequence length="378" mass="42968">MDGDDFSWCSQSFGHDTFDLNSQVPAEEDFPRLQLYGDILRDDNDLTPARVRGTRLPPYRPLRVGAEDGTATPAAIWWLLLGGSRSRMRNRWHLPWRVVLGGRRRRSAARQLGLRNTRPASPWTSPPRNEGTEHHSEHSRQQRRAGTYTGSQKSGEGYQAVVDGLLARRGLVYSRGQVKNQIGVLRNTHAFWRYLQVHTGLGRKLDGSIDADHDFWQTHTEKKPYLKKLLTSPPGNEDLLDELFRGYTVDGTTTFVPGDDYGDNEGQDAGTENEEEGPVKRTKSPMVKIVKEITSTFKESVAANTKQIQKRANEKAAFSVKMCQELAFECGVEKTVDNVYAMSKLFATEYQREFFCGQLTPELRLGYFKKWCTDNNME</sequence>
<comment type="caution">
    <text evidence="2">The sequence shown here is derived from an EMBL/GenBank/DDBJ whole genome shotgun (WGS) entry which is preliminary data.</text>
</comment>
<feature type="compositionally biased region" description="Polar residues" evidence="1">
    <location>
        <begin position="118"/>
        <end position="127"/>
    </location>
</feature>
<gene>
    <name evidence="2" type="ORF">BDA96_06G015600</name>
</gene>
<feature type="region of interest" description="Disordered" evidence="1">
    <location>
        <begin position="255"/>
        <end position="281"/>
    </location>
</feature>
<dbReference type="PANTHER" id="PTHR47069:SF12">
    <property type="entry name" value="OS01G0545800 PROTEIN"/>
    <property type="match status" value="1"/>
</dbReference>
<reference evidence="2" key="1">
    <citation type="journal article" date="2019" name="BMC Genomics">
        <title>A new reference genome for Sorghum bicolor reveals high levels of sequence similarity between sweet and grain genotypes: implications for the genetics of sugar metabolism.</title>
        <authorList>
            <person name="Cooper E.A."/>
            <person name="Brenton Z.W."/>
            <person name="Flinn B.S."/>
            <person name="Jenkins J."/>
            <person name="Shu S."/>
            <person name="Flowers D."/>
            <person name="Luo F."/>
            <person name="Wang Y."/>
            <person name="Xia P."/>
            <person name="Barry K."/>
            <person name="Daum C."/>
            <person name="Lipzen A."/>
            <person name="Yoshinaga Y."/>
            <person name="Schmutz J."/>
            <person name="Saski C."/>
            <person name="Vermerris W."/>
            <person name="Kresovich S."/>
        </authorList>
    </citation>
    <scope>NUCLEOTIDE SEQUENCE</scope>
</reference>